<evidence type="ECO:0008006" key="6">
    <source>
        <dbReference type="Google" id="ProtNLM"/>
    </source>
</evidence>
<evidence type="ECO:0000259" key="3">
    <source>
        <dbReference type="Pfam" id="PF18417"/>
    </source>
</evidence>
<feature type="region of interest" description="Disordered" evidence="1">
    <location>
        <begin position="705"/>
        <end position="734"/>
    </location>
</feature>
<reference evidence="4 5" key="1">
    <citation type="submission" date="2016-10" db="EMBL/GenBank/DDBJ databases">
        <authorList>
            <person name="de Groot N.N."/>
        </authorList>
    </citation>
    <scope>NUCLEOTIDE SEQUENCE [LARGE SCALE GENOMIC DNA]</scope>
    <source>
        <strain evidence="4 5">Nm22</strain>
    </source>
</reference>
<name>A0A1H8F5F1_9PROT</name>
<dbReference type="RefSeq" id="WP_090631924.1">
    <property type="nucleotide sequence ID" value="NZ_FOCP01000012.1"/>
</dbReference>
<dbReference type="STRING" id="917.SAMN05216326_10982"/>
<feature type="compositionally biased region" description="Basic and acidic residues" evidence="1">
    <location>
        <begin position="725"/>
        <end position="734"/>
    </location>
</feature>
<feature type="domain" description="L-lysine epsilon oxidase C-terminal" evidence="3">
    <location>
        <begin position="462"/>
        <end position="622"/>
    </location>
</feature>
<evidence type="ECO:0000259" key="2">
    <source>
        <dbReference type="Pfam" id="PF17990"/>
    </source>
</evidence>
<dbReference type="AlphaFoldDB" id="A0A1H8F5F1"/>
<proteinExistence type="predicted"/>
<organism evidence="4 5">
    <name type="scientific">Nitrosomonas marina</name>
    <dbReference type="NCBI Taxonomy" id="917"/>
    <lineage>
        <taxon>Bacteria</taxon>
        <taxon>Pseudomonadati</taxon>
        <taxon>Pseudomonadota</taxon>
        <taxon>Betaproteobacteria</taxon>
        <taxon>Nitrosomonadales</taxon>
        <taxon>Nitrosomonadaceae</taxon>
        <taxon>Nitrosomonas</taxon>
    </lineage>
</organism>
<evidence type="ECO:0000256" key="1">
    <source>
        <dbReference type="SAM" id="MobiDB-lite"/>
    </source>
</evidence>
<evidence type="ECO:0000313" key="4">
    <source>
        <dbReference type="EMBL" id="SEN27121.1"/>
    </source>
</evidence>
<dbReference type="Pfam" id="PF17990">
    <property type="entry name" value="LodA_N"/>
    <property type="match status" value="1"/>
</dbReference>
<protein>
    <recommendedName>
        <fullName evidence="6">L-lysine 6-oxidase</fullName>
    </recommendedName>
</protein>
<dbReference type="Proteomes" id="UP000199459">
    <property type="component" value="Unassembled WGS sequence"/>
</dbReference>
<gene>
    <name evidence="4" type="ORF">SAMN05216325_11214</name>
</gene>
<dbReference type="InterPro" id="IPR041168">
    <property type="entry name" value="LodA_N"/>
</dbReference>
<evidence type="ECO:0000313" key="5">
    <source>
        <dbReference type="Proteomes" id="UP000199459"/>
    </source>
</evidence>
<dbReference type="InterPro" id="IPR041173">
    <property type="entry name" value="LodA_C"/>
</dbReference>
<feature type="region of interest" description="Disordered" evidence="1">
    <location>
        <begin position="162"/>
        <end position="193"/>
    </location>
</feature>
<dbReference type="OrthoDB" id="336698at2"/>
<dbReference type="EMBL" id="FOCP01000012">
    <property type="protein sequence ID" value="SEN27121.1"/>
    <property type="molecule type" value="Genomic_DNA"/>
</dbReference>
<feature type="domain" description="L-Lysine epsilon oxidase N-terminal" evidence="2">
    <location>
        <begin position="7"/>
        <end position="263"/>
    </location>
</feature>
<dbReference type="Pfam" id="PF18417">
    <property type="entry name" value="LodA_C"/>
    <property type="match status" value="1"/>
</dbReference>
<sequence>MQTFKIHPAIGCARIGNSDDFYLAPEQTGALPIECDEQGREIIDDNGLPVRVNQFKETGNLGRIKRQAARFRIFVYEENQLDSDRELKIGDKFQFPLNTSTTGPQMVEGTVIDIEWTVHLANKKASWYAFSENDGKHGYRPDHPLRNPQVTQPDQRRQLIIDPGPRTISGDNDKASFSQNDGNAYPQRFPPPDIQPYSINSLGDMMVNEDSDHHRRLVVLGGYGRSGFKDADGSTIPVISNYANNDGWYDDVSDGPVRAKIRYSYIHRYTDAQGKPVREKKFSTVDVNASAWLLVGYPSYAPEIEDMITMDEAIYDLSVRHFAYEPALYGVAPFDRQSNQPQTTEQWAVWRNNAAYNPEYYPHFFRDIWPIFNRPDNYSFTYDFDPFGGGVPHNRGTGGNLDKAALSQPPKNGHDPNRQHREFIYAIMRKQGQENLYTVPDDLNQRYVVSFTNSASKPRLMPMLNGDNPISNTVTDKFLRMTDTQLFFLKQWMEGKFINECDEWGATNAVCDNPWAVPPKTGSAIDRGVLGNVLGGAFCPGAEVGWIMLNPAIYSSAYRIHQAAYIAGGLSIPAPVAIKDGSQADDIARGMEPGDLTKYMGLPWQADFHECTDQNINVTYEMWNDIYPDSTGDPVKQDLAYNIPWWPGHRPIVIQKADGGQYYWTSGISNNNAGSVQMVRDWVNLGFIKFDSNDDNPGYYQIERNDQALGPQLKPGERTLGGDIKASKGDPDNE</sequence>
<accession>A0A1H8F5F1</accession>